<dbReference type="InterPro" id="IPR025295">
    <property type="entry name" value="eCIS_core_dom"/>
</dbReference>
<dbReference type="EMBL" id="CP108188">
    <property type="protein sequence ID" value="WTR75335.1"/>
    <property type="molecule type" value="Genomic_DNA"/>
</dbReference>
<reference evidence="3 4" key="1">
    <citation type="submission" date="2022-10" db="EMBL/GenBank/DDBJ databases">
        <title>The complete genomes of actinobacterial strains from the NBC collection.</title>
        <authorList>
            <person name="Joergensen T.S."/>
            <person name="Alvarez Arevalo M."/>
            <person name="Sterndorff E.B."/>
            <person name="Faurdal D."/>
            <person name="Vuksanovic O."/>
            <person name="Mourched A.-S."/>
            <person name="Charusanti P."/>
            <person name="Shaw S."/>
            <person name="Blin K."/>
            <person name="Weber T."/>
        </authorList>
    </citation>
    <scope>NUCLEOTIDE SEQUENCE [LARGE SCALE GENOMIC DNA]</scope>
    <source>
        <strain evidence="3 4">NBC_00123</strain>
    </source>
</reference>
<feature type="region of interest" description="Disordered" evidence="1">
    <location>
        <begin position="730"/>
        <end position="779"/>
    </location>
</feature>
<organism evidence="3 4">
    <name type="scientific">Streptomyces zaomyceticus</name>
    <dbReference type="NCBI Taxonomy" id="68286"/>
    <lineage>
        <taxon>Bacteria</taxon>
        <taxon>Bacillati</taxon>
        <taxon>Actinomycetota</taxon>
        <taxon>Actinomycetes</taxon>
        <taxon>Kitasatosporales</taxon>
        <taxon>Streptomycetaceae</taxon>
        <taxon>Streptomyces</taxon>
    </lineage>
</organism>
<feature type="domain" description="eCIS core" evidence="2">
    <location>
        <begin position="74"/>
        <end position="145"/>
    </location>
</feature>
<evidence type="ECO:0000313" key="3">
    <source>
        <dbReference type="EMBL" id="WTR75335.1"/>
    </source>
</evidence>
<feature type="region of interest" description="Disordered" evidence="1">
    <location>
        <begin position="624"/>
        <end position="666"/>
    </location>
</feature>
<dbReference type="Proteomes" id="UP001622594">
    <property type="component" value="Chromosome"/>
</dbReference>
<feature type="compositionally biased region" description="Basic and acidic residues" evidence="1">
    <location>
        <begin position="247"/>
        <end position="262"/>
    </location>
</feature>
<feature type="compositionally biased region" description="Basic and acidic residues" evidence="1">
    <location>
        <begin position="230"/>
        <end position="240"/>
    </location>
</feature>
<feature type="region of interest" description="Disordered" evidence="1">
    <location>
        <begin position="881"/>
        <end position="923"/>
    </location>
</feature>
<sequence>MTRKQTPTGEAALLALQRSAGNAAVLHMLQRAGHPYAEAQEQHRHNADCGHRKNEPAAVQRSAVHDVLSGGGRPLDTPLRAEMESRLGADFSDVRVHDDGAARVSSAEIGARAYTSGSHVVLGAGGGDKHTLAHELTHVIQQRQGPVSGTDHGNGLQVSDPGDRFEREAEANAVRVMRGPAPTAAGAGEAPAPGSPGAAVAGPSAPAPVQRADNGGESSRSAQPNKGKGRQTEQDRRREEREEEDLERLREVQDELNKKETGSDLDEASETDEEVQKDASKTALLGQAHGLVKGKARAYGSGYLGRITDDVRARFPRSKENERSSQTLTHLSLAMYDAMEAAQDARADDGSRVDNREVQGMLINGRLLFAANFDESVDAMDDGDAATLRQMLARQQGEEGRDAGLDPHTAFENRERIARARAKLREIDNGRRDEAGQDSTANALRTALDTPVVIVDSTDENLHEYLTADQYMGRAFLVRVRAERDRSKKAASVHAEQKLLLLLHKAGLQPSEVGGPLLVQGRYRPCVGCSAALRHYRKKFENLEYNPRHGFYWRSSLLNLAQHQEHVLRGPEFLADIDGMTGDAQGGGLMSTSTDSTTALDGWDEADGDPEMKIEARNAEKRGWVTASDSEVDAATGRSRKRDRKPFDPTQVTRGVGEGKEAGTAKRYATARDIQELRTAKRSRDRGKQKEVYGRFASVGGERGFPLSRAEIGEIVGVSGGHIGRIIGGLTGHERRDEKVPEDQRRKRKLYTAASSASGTGKRTRRTGRTHAALEREDSQPLVREMAAMTIEERPLSRAEGVLRLLPLLLGGDEGFRNFMETWDTVAEEDTDEDRKTAGSVRQILDTLSDEEFEELTRLLEAEAGTIGEVAATFHRESFRRAWRPDPTPEPMSEDELSSDGSMAMGDYRGYESDVEEEDCMSS</sequence>
<evidence type="ECO:0000256" key="1">
    <source>
        <dbReference type="SAM" id="MobiDB-lite"/>
    </source>
</evidence>
<evidence type="ECO:0000313" key="4">
    <source>
        <dbReference type="Proteomes" id="UP001622594"/>
    </source>
</evidence>
<feature type="compositionally biased region" description="Low complexity" evidence="1">
    <location>
        <begin position="181"/>
        <end position="208"/>
    </location>
</feature>
<feature type="compositionally biased region" description="Acidic residues" evidence="1">
    <location>
        <begin position="913"/>
        <end position="923"/>
    </location>
</feature>
<proteinExistence type="predicted"/>
<feature type="compositionally biased region" description="Acidic residues" evidence="1">
    <location>
        <begin position="263"/>
        <end position="273"/>
    </location>
</feature>
<name>A0ABZ1LMR8_9ACTN</name>
<feature type="compositionally biased region" description="Basic and acidic residues" evidence="1">
    <location>
        <begin position="732"/>
        <end position="745"/>
    </location>
</feature>
<accession>A0ABZ1LMR8</accession>
<protein>
    <submittedName>
        <fullName evidence="3">DUF4157 domain-containing protein</fullName>
    </submittedName>
</protein>
<evidence type="ECO:0000259" key="2">
    <source>
        <dbReference type="Pfam" id="PF13699"/>
    </source>
</evidence>
<dbReference type="Pfam" id="PF13699">
    <property type="entry name" value="eCIS_core"/>
    <property type="match status" value="1"/>
</dbReference>
<keyword evidence="4" id="KW-1185">Reference proteome</keyword>
<feature type="region of interest" description="Disordered" evidence="1">
    <location>
        <begin position="181"/>
        <end position="279"/>
    </location>
</feature>
<gene>
    <name evidence="3" type="ORF">OG814_07785</name>
</gene>